<dbReference type="InterPro" id="IPR052168">
    <property type="entry name" value="Cytochrome_b561_oxidase"/>
</dbReference>
<evidence type="ECO:0000256" key="3">
    <source>
        <dbReference type="ARBA" id="ARBA00022448"/>
    </source>
</evidence>
<feature type="transmembrane region" description="Helical" evidence="13">
    <location>
        <begin position="143"/>
        <end position="167"/>
    </location>
</feature>
<dbReference type="GO" id="GO:0022904">
    <property type="term" value="P:respiratory electron transport chain"/>
    <property type="evidence" value="ECO:0007669"/>
    <property type="project" value="InterPro"/>
</dbReference>
<dbReference type="Gene3D" id="1.20.120.1770">
    <property type="match status" value="1"/>
</dbReference>
<comment type="similarity">
    <text evidence="12">Belongs to the cytochrome b561 family.</text>
</comment>
<dbReference type="SUPFAM" id="SSF81342">
    <property type="entry name" value="Transmembrane di-heme cytochromes"/>
    <property type="match status" value="1"/>
</dbReference>
<dbReference type="GO" id="GO:0009055">
    <property type="term" value="F:electron transfer activity"/>
    <property type="evidence" value="ECO:0007669"/>
    <property type="project" value="InterPro"/>
</dbReference>
<dbReference type="InterPro" id="IPR016174">
    <property type="entry name" value="Di-haem_cyt_TM"/>
</dbReference>
<evidence type="ECO:0000256" key="8">
    <source>
        <dbReference type="ARBA" id="ARBA00022982"/>
    </source>
</evidence>
<keyword evidence="7" id="KW-0479">Metal-binding</keyword>
<feature type="domain" description="Cytochrome b561 bacterial/Ni-hydrogenase" evidence="14">
    <location>
        <begin position="3"/>
        <end position="178"/>
    </location>
</feature>
<keyword evidence="3" id="KW-0813">Transport</keyword>
<keyword evidence="11 13" id="KW-0472">Membrane</keyword>
<evidence type="ECO:0000313" key="16">
    <source>
        <dbReference type="Proteomes" id="UP000005289"/>
    </source>
</evidence>
<keyword evidence="10" id="KW-0408">Iron</keyword>
<evidence type="ECO:0000256" key="5">
    <source>
        <dbReference type="ARBA" id="ARBA00022617"/>
    </source>
</evidence>
<keyword evidence="16" id="KW-1185">Reference proteome</keyword>
<dbReference type="Pfam" id="PF01292">
    <property type="entry name" value="Ni_hydr_CYTB"/>
    <property type="match status" value="1"/>
</dbReference>
<keyword evidence="8" id="KW-0249">Electron transport</keyword>
<reference evidence="15 16" key="1">
    <citation type="submission" date="2013-12" db="EMBL/GenBank/DDBJ databases">
        <authorList>
            <consortium name="DOE Joint Genome Institute"/>
            <person name="Muyzer G."/>
            <person name="Huntemann M."/>
            <person name="Han J."/>
            <person name="Chen A."/>
            <person name="Kyrpides N."/>
            <person name="Mavromatis K."/>
            <person name="Markowitz V."/>
            <person name="Palaniappan K."/>
            <person name="Ivanova N."/>
            <person name="Schaumberg A."/>
            <person name="Pati A."/>
            <person name="Liolios K."/>
            <person name="Nordberg H.P."/>
            <person name="Cantor M.N."/>
            <person name="Hua S.X."/>
            <person name="Woyke T."/>
        </authorList>
    </citation>
    <scope>NUCLEOTIDE SEQUENCE [LARGE SCALE GENOMIC DNA]</scope>
    <source>
        <strain evidence="15 16">ARh 1</strain>
    </source>
</reference>
<keyword evidence="5" id="KW-0349">Heme</keyword>
<dbReference type="AlphaFoldDB" id="W0DJ94"/>
<keyword evidence="4" id="KW-1003">Cell membrane</keyword>
<keyword evidence="9 13" id="KW-1133">Transmembrane helix</keyword>
<evidence type="ECO:0000256" key="13">
    <source>
        <dbReference type="SAM" id="Phobius"/>
    </source>
</evidence>
<dbReference type="KEGG" id="tti:THITH_09940"/>
<evidence type="ECO:0000256" key="2">
    <source>
        <dbReference type="ARBA" id="ARBA00004651"/>
    </source>
</evidence>
<dbReference type="STRING" id="713585.THITH_09940"/>
<name>W0DJ94_9GAMM</name>
<evidence type="ECO:0000256" key="1">
    <source>
        <dbReference type="ARBA" id="ARBA00001970"/>
    </source>
</evidence>
<feature type="transmembrane region" description="Helical" evidence="13">
    <location>
        <begin position="48"/>
        <end position="66"/>
    </location>
</feature>
<evidence type="ECO:0000259" key="14">
    <source>
        <dbReference type="Pfam" id="PF01292"/>
    </source>
</evidence>
<protein>
    <submittedName>
        <fullName evidence="15">Cytochrome B561</fullName>
    </submittedName>
</protein>
<dbReference type="PANTHER" id="PTHR30529">
    <property type="entry name" value="CYTOCHROME B561"/>
    <property type="match status" value="1"/>
</dbReference>
<proteinExistence type="inferred from homology"/>
<evidence type="ECO:0000256" key="6">
    <source>
        <dbReference type="ARBA" id="ARBA00022692"/>
    </source>
</evidence>
<evidence type="ECO:0000313" key="15">
    <source>
        <dbReference type="EMBL" id="AHE98521.1"/>
    </source>
</evidence>
<accession>W0DJ94</accession>
<evidence type="ECO:0000256" key="11">
    <source>
        <dbReference type="ARBA" id="ARBA00023136"/>
    </source>
</evidence>
<feature type="transmembrane region" description="Helical" evidence="13">
    <location>
        <begin position="97"/>
        <end position="123"/>
    </location>
</feature>
<evidence type="ECO:0000256" key="4">
    <source>
        <dbReference type="ARBA" id="ARBA00022475"/>
    </source>
</evidence>
<keyword evidence="6 13" id="KW-0812">Transmembrane</keyword>
<sequence>MPRYALVQRLLHWLVAVLVVLALIAGGTIGVLGFEGMRATFGAGGTDFFYTAHKTMGVLILGLMVLRLATRLTLGKPAYAVPLPAAQRLASQTVHTLFYVLLLVMPVLGWLATASGGFPVHLFHIELPGLIGRNDALSETLFLWHRIVGITLVALIVLHVAGAIYHWKIRRDGVMQRMSLFRQRRQD</sequence>
<feature type="transmembrane region" description="Helical" evidence="13">
    <location>
        <begin position="12"/>
        <end position="33"/>
    </location>
</feature>
<dbReference type="HOGENOM" id="CLU_095321_4_2_6"/>
<dbReference type="InterPro" id="IPR011577">
    <property type="entry name" value="Cyt_b561_bac/Ni-Hgenase"/>
</dbReference>
<evidence type="ECO:0000256" key="10">
    <source>
        <dbReference type="ARBA" id="ARBA00023004"/>
    </source>
</evidence>
<evidence type="ECO:0000256" key="9">
    <source>
        <dbReference type="ARBA" id="ARBA00022989"/>
    </source>
</evidence>
<dbReference type="Proteomes" id="UP000005289">
    <property type="component" value="Chromosome"/>
</dbReference>
<dbReference type="GO" id="GO:0046872">
    <property type="term" value="F:metal ion binding"/>
    <property type="evidence" value="ECO:0007669"/>
    <property type="project" value="UniProtKB-KW"/>
</dbReference>
<evidence type="ECO:0000256" key="12">
    <source>
        <dbReference type="ARBA" id="ARBA00037975"/>
    </source>
</evidence>
<gene>
    <name evidence="15" type="ORF">THITH_09940</name>
</gene>
<dbReference type="GO" id="GO:0020037">
    <property type="term" value="F:heme binding"/>
    <property type="evidence" value="ECO:0007669"/>
    <property type="project" value="TreeGrafter"/>
</dbReference>
<evidence type="ECO:0000256" key="7">
    <source>
        <dbReference type="ARBA" id="ARBA00022723"/>
    </source>
</evidence>
<dbReference type="EMBL" id="CP007029">
    <property type="protein sequence ID" value="AHE98521.1"/>
    <property type="molecule type" value="Genomic_DNA"/>
</dbReference>
<comment type="cofactor">
    <cofactor evidence="1">
        <name>heme b</name>
        <dbReference type="ChEBI" id="CHEBI:60344"/>
    </cofactor>
</comment>
<organism evidence="15 16">
    <name type="scientific">Thioalkalivibrio paradoxus ARh 1</name>
    <dbReference type="NCBI Taxonomy" id="713585"/>
    <lineage>
        <taxon>Bacteria</taxon>
        <taxon>Pseudomonadati</taxon>
        <taxon>Pseudomonadota</taxon>
        <taxon>Gammaproteobacteria</taxon>
        <taxon>Chromatiales</taxon>
        <taxon>Ectothiorhodospiraceae</taxon>
        <taxon>Thioalkalivibrio</taxon>
    </lineage>
</organism>
<dbReference type="GO" id="GO:0005886">
    <property type="term" value="C:plasma membrane"/>
    <property type="evidence" value="ECO:0007669"/>
    <property type="project" value="UniProtKB-SubCell"/>
</dbReference>
<dbReference type="PANTHER" id="PTHR30529:SF1">
    <property type="entry name" value="CYTOCHROME B561 HOMOLOG 2"/>
    <property type="match status" value="1"/>
</dbReference>
<comment type="subcellular location">
    <subcellularLocation>
        <location evidence="2">Cell membrane</location>
        <topology evidence="2">Multi-pass membrane protein</topology>
    </subcellularLocation>
</comment>